<organism evidence="1 2">
    <name type="scientific">Nocardioides endophyticus</name>
    <dbReference type="NCBI Taxonomy" id="1353775"/>
    <lineage>
        <taxon>Bacteria</taxon>
        <taxon>Bacillati</taxon>
        <taxon>Actinomycetota</taxon>
        <taxon>Actinomycetes</taxon>
        <taxon>Propionibacteriales</taxon>
        <taxon>Nocardioidaceae</taxon>
        <taxon>Nocardioides</taxon>
    </lineage>
</organism>
<reference evidence="2" key="1">
    <citation type="journal article" date="2019" name="Int. J. Syst. Evol. Microbiol.">
        <title>The Global Catalogue of Microorganisms (GCM) 10K type strain sequencing project: providing services to taxonomists for standard genome sequencing and annotation.</title>
        <authorList>
            <consortium name="The Broad Institute Genomics Platform"/>
            <consortium name="The Broad Institute Genome Sequencing Center for Infectious Disease"/>
            <person name="Wu L."/>
            <person name="Ma J."/>
        </authorList>
    </citation>
    <scope>NUCLEOTIDE SEQUENCE [LARGE SCALE GENOMIC DNA]</scope>
    <source>
        <strain evidence="2">JCM 18532</strain>
    </source>
</reference>
<evidence type="ECO:0000313" key="2">
    <source>
        <dbReference type="Proteomes" id="UP001499882"/>
    </source>
</evidence>
<evidence type="ECO:0000313" key="1">
    <source>
        <dbReference type="EMBL" id="GAA4742389.1"/>
    </source>
</evidence>
<protein>
    <submittedName>
        <fullName evidence="1">Uncharacterized protein</fullName>
    </submittedName>
</protein>
<proteinExistence type="predicted"/>
<gene>
    <name evidence="1" type="ORF">GCM10023350_28920</name>
</gene>
<keyword evidence="2" id="KW-1185">Reference proteome</keyword>
<accession>A0ABP8YYW9</accession>
<comment type="caution">
    <text evidence="1">The sequence shown here is derived from an EMBL/GenBank/DDBJ whole genome shotgun (WGS) entry which is preliminary data.</text>
</comment>
<name>A0ABP8YYW9_9ACTN</name>
<dbReference type="EMBL" id="BAABKN010000016">
    <property type="protein sequence ID" value="GAA4742389.1"/>
    <property type="molecule type" value="Genomic_DNA"/>
</dbReference>
<sequence length="81" mass="8998">MLEALTESARRGELTTDPRWDPTLRALVRLLDALNPPRGLRRRVAGSARKAGRTFVRTLTTTCGARGVWVENVERGAARAR</sequence>
<dbReference type="Proteomes" id="UP001499882">
    <property type="component" value="Unassembled WGS sequence"/>
</dbReference>